<dbReference type="EMBL" id="CP136051">
    <property type="protein sequence ID" value="WOK08322.1"/>
    <property type="molecule type" value="Genomic_DNA"/>
</dbReference>
<dbReference type="InterPro" id="IPR015424">
    <property type="entry name" value="PyrdxlP-dep_Trfase"/>
</dbReference>
<evidence type="ECO:0000256" key="2">
    <source>
        <dbReference type="ARBA" id="ARBA00005189"/>
    </source>
</evidence>
<dbReference type="Pfam" id="PF00155">
    <property type="entry name" value="Aminotran_1_2"/>
    <property type="match status" value="1"/>
</dbReference>
<evidence type="ECO:0000256" key="3">
    <source>
        <dbReference type="ARBA" id="ARBA00022679"/>
    </source>
</evidence>
<evidence type="ECO:0000259" key="6">
    <source>
        <dbReference type="Pfam" id="PF00155"/>
    </source>
</evidence>
<dbReference type="Gene3D" id="3.40.640.10">
    <property type="entry name" value="Type I PLP-dependent aspartate aminotransferase-like (Major domain)"/>
    <property type="match status" value="1"/>
</dbReference>
<evidence type="ECO:0000256" key="1">
    <source>
        <dbReference type="ARBA" id="ARBA00001933"/>
    </source>
</evidence>
<comment type="pathway">
    <text evidence="2">Lipid metabolism.</text>
</comment>
<evidence type="ECO:0000313" key="8">
    <source>
        <dbReference type="Proteomes" id="UP001302349"/>
    </source>
</evidence>
<name>A0ABZ0IUZ6_9BACT</name>
<evidence type="ECO:0000313" key="7">
    <source>
        <dbReference type="EMBL" id="WOK08322.1"/>
    </source>
</evidence>
<dbReference type="RefSeq" id="WP_317490964.1">
    <property type="nucleotide sequence ID" value="NZ_CP136051.1"/>
</dbReference>
<keyword evidence="3" id="KW-0808">Transferase</keyword>
<dbReference type="Gene3D" id="3.90.1150.10">
    <property type="entry name" value="Aspartate Aminotransferase, domain 1"/>
    <property type="match status" value="1"/>
</dbReference>
<comment type="similarity">
    <text evidence="5">Belongs to the class-II pyridoxal-phosphate-dependent aminotransferase family.</text>
</comment>
<keyword evidence="4 5" id="KW-0663">Pyridoxal phosphate</keyword>
<keyword evidence="8" id="KW-1185">Reference proteome</keyword>
<accession>A0ABZ0IUZ6</accession>
<dbReference type="InterPro" id="IPR050087">
    <property type="entry name" value="AON_synthase_class-II"/>
</dbReference>
<dbReference type="PROSITE" id="PS00599">
    <property type="entry name" value="AA_TRANSFER_CLASS_2"/>
    <property type="match status" value="1"/>
</dbReference>
<dbReference type="SUPFAM" id="SSF53383">
    <property type="entry name" value="PLP-dependent transferases"/>
    <property type="match status" value="1"/>
</dbReference>
<dbReference type="GO" id="GO:0008483">
    <property type="term" value="F:transaminase activity"/>
    <property type="evidence" value="ECO:0007669"/>
    <property type="project" value="UniProtKB-KW"/>
</dbReference>
<sequence>MAKVKHNNLIDTLNTIAEDAKSRGVIQLHTEDERFTGRTIRINGKDLFHFGTTGYLGLEQDQRLKDAAIDAIQKFGTQFPLSKSYVSHSLYQELEEKLNLMFKVPVLVMKNSTLGHMGVIPSIVRDEDAVILDHYVHWSVQNASLLLKNRGVTVDMIRHNNMNMLEEKIKALSPGREKIWYCADGVYSMFGDTAPIEQLKALCAKYPQLYLYFDDVHGMSWVGENGTGYVLNQYKELPENVFLFSTLSKSFGASGGILVSSNQSYFNKVKNFGGPLTFSAQLEPASVAAAIASAKIHLSPEIVEMQAELRDKIDYCNDLLAQTDLPLVDRNDCPVFYIGAGAPAVGYNFVNKMYDAGFYGNMGIFPAVPVKKTGIRFTISRHNQREDIEQLVAALNENFPKALEEERYSMNSVRKIFDLPLIEKENKVAASKTETLTLETFRSAGEIDAKIWDTYFGGEGVFNHAGLQFLEKTFTDNEEKENNWQFFYLLVRDENKKVIAATFFTFALWKEDMLAPASISKEFEEKGNQSPASWCQQH</sequence>
<dbReference type="InterPro" id="IPR015422">
    <property type="entry name" value="PyrdxlP-dep_Trfase_small"/>
</dbReference>
<dbReference type="PANTHER" id="PTHR13693">
    <property type="entry name" value="CLASS II AMINOTRANSFERASE/8-AMINO-7-OXONONANOATE SYNTHASE"/>
    <property type="match status" value="1"/>
</dbReference>
<feature type="domain" description="Aminotransferase class I/classII large" evidence="6">
    <location>
        <begin position="47"/>
        <end position="395"/>
    </location>
</feature>
<organism evidence="7 8">
    <name type="scientific">Imperialibacter roseus</name>
    <dbReference type="NCBI Taxonomy" id="1324217"/>
    <lineage>
        <taxon>Bacteria</taxon>
        <taxon>Pseudomonadati</taxon>
        <taxon>Bacteroidota</taxon>
        <taxon>Cytophagia</taxon>
        <taxon>Cytophagales</taxon>
        <taxon>Flammeovirgaceae</taxon>
        <taxon>Imperialibacter</taxon>
    </lineage>
</organism>
<comment type="cofactor">
    <cofactor evidence="1 5">
        <name>pyridoxal 5'-phosphate</name>
        <dbReference type="ChEBI" id="CHEBI:597326"/>
    </cofactor>
</comment>
<dbReference type="PANTHER" id="PTHR13693:SF3">
    <property type="entry name" value="LD36009P"/>
    <property type="match status" value="1"/>
</dbReference>
<evidence type="ECO:0000256" key="5">
    <source>
        <dbReference type="RuleBase" id="RU003693"/>
    </source>
</evidence>
<gene>
    <name evidence="7" type="ORF">RT717_06680</name>
</gene>
<evidence type="ECO:0000256" key="4">
    <source>
        <dbReference type="ARBA" id="ARBA00022898"/>
    </source>
</evidence>
<dbReference type="InterPro" id="IPR015421">
    <property type="entry name" value="PyrdxlP-dep_Trfase_major"/>
</dbReference>
<keyword evidence="7" id="KW-0032">Aminotransferase</keyword>
<proteinExistence type="inferred from homology"/>
<reference evidence="7 8" key="1">
    <citation type="journal article" date="2023" name="Microbiol. Resour. Announc.">
        <title>Complete Genome Sequence of Imperialibacter roseus strain P4T.</title>
        <authorList>
            <person name="Tizabi D.R."/>
            <person name="Bachvaroff T."/>
            <person name="Hill R.T."/>
        </authorList>
    </citation>
    <scope>NUCLEOTIDE SEQUENCE [LARGE SCALE GENOMIC DNA]</scope>
    <source>
        <strain evidence="7 8">P4T</strain>
    </source>
</reference>
<dbReference type="InterPro" id="IPR004839">
    <property type="entry name" value="Aminotransferase_I/II_large"/>
</dbReference>
<protein>
    <submittedName>
        <fullName evidence="7">Aminotransferase class I/II-fold pyridoxal phosphate-dependent enzyme</fullName>
    </submittedName>
</protein>
<dbReference type="Proteomes" id="UP001302349">
    <property type="component" value="Chromosome"/>
</dbReference>
<dbReference type="InterPro" id="IPR001917">
    <property type="entry name" value="Aminotrans_II_pyridoxalP_BS"/>
</dbReference>